<dbReference type="PANTHER" id="PTHR35807">
    <property type="entry name" value="TRANSCRIPTIONAL REGULATOR REDD-RELATED"/>
    <property type="match status" value="1"/>
</dbReference>
<dbReference type="Gene3D" id="3.40.50.300">
    <property type="entry name" value="P-loop containing nucleotide triphosphate hydrolases"/>
    <property type="match status" value="1"/>
</dbReference>
<dbReference type="InterPro" id="IPR016032">
    <property type="entry name" value="Sig_transdc_resp-reg_C-effctor"/>
</dbReference>
<dbReference type="SMART" id="SM00862">
    <property type="entry name" value="Trans_reg_C"/>
    <property type="match status" value="1"/>
</dbReference>
<dbReference type="SUPFAM" id="SSF52540">
    <property type="entry name" value="P-loop containing nucleoside triphosphate hydrolases"/>
    <property type="match status" value="1"/>
</dbReference>
<protein>
    <submittedName>
        <fullName evidence="8">DNA-binding SARP family transcriptional activator/tetratricopeptide (TPR) repeat protein</fullName>
    </submittedName>
</protein>
<dbReference type="GO" id="GO:0000160">
    <property type="term" value="P:phosphorelay signal transduction system"/>
    <property type="evidence" value="ECO:0007669"/>
    <property type="project" value="InterPro"/>
</dbReference>
<sequence>MHGPLSFGLLGPLQVLRGGQPIAVKAAKQRTVLASLLLRANQHVAFDELAERVWGEEQVSQPRQTLQVYVMRLRQALDGVLLHTEPDGYRLELDPESLDIHRFRRLTDQVKLAGDDPGRIVGLLTEALALWRGPALSDVPSESLQCGEARWLDELRLQAVADRLHARLRLGAHQEVVGELYGLTGQYPLREQFWAQLMLALYRSNRQVEALEAFQAVSGRLSEDLGVDPGEELRALHRAILNNDSSLGPATAHTSAPAPAAARPGGLSQLPPGVADFVGRGPEITHLGDLLRGAGSAMSVPVVTLTGPPGVGKTALAIRAGHEVRAHFPDGQIYVNLHGYSPGPPLAPADVLSRFLRALGVTPEQIPLDPEERAAQYRSLLTGRRLLIVLDNAIGPEQVRALLPGEPGCAVLITSRNALRGMTVLDGARPLSLEVLSPADARRLLGGILGPDLVAAEPAAAAELARLCGHLPLALRVAAGNLAGRPSARIADYVAELSAERLAGLRIEGDDATAVQAAFDLSYDMLDPPAQRLFRLLGLVPGNDFTKEVAAALAGLTPEAALPLLRQLGTANLVQHQAGDRYQAHDLLRLYAAERAAAEETAEALDTARRALLAYYLHTARGAARSLYPEIVQLPLPAPRPNPAPRPAAAIAWLTAETANIVAAATICAGPLAPYSWLLADALRGYFHHTGHVADWLHVVETGLAAALAEPDEPGEAAMRLSLGTLHWTLGDNRAAAGHYEQALRIQRRLGDLDGELATLNNLGLVCLNLGRLTDAGAHLRSALAHADARDPHRHAMARANLGHLCVDLAALEEAEAHSRAIVAIGAAEGSRLLATYGHYVLGRAQLARGALAQADTVLTEALATFRELGHRRMEVEVLAALAETRRHLGDHDRAGADAEESVRLARGMAHRVAEVNALNALADCAEPRRAAELHTQAHALATSGGHVWGQVAALLGESGTHRQTGRPRDALTSANTALDLIAAAGEPTRFTPAALLARGAAQLDLGDTDGARTSAEEAVRLATGTGQRLEQDLGLALLGETLTDERTPIL</sequence>
<keyword evidence="2" id="KW-0805">Transcription regulation</keyword>
<dbReference type="GO" id="GO:0043531">
    <property type="term" value="F:ADP binding"/>
    <property type="evidence" value="ECO:0007669"/>
    <property type="project" value="InterPro"/>
</dbReference>
<dbReference type="Pfam" id="PF03704">
    <property type="entry name" value="BTAD"/>
    <property type="match status" value="1"/>
</dbReference>
<name>A0A7W7FSW6_9PSEU</name>
<dbReference type="InterPro" id="IPR011990">
    <property type="entry name" value="TPR-like_helical_dom_sf"/>
</dbReference>
<dbReference type="AlphaFoldDB" id="A0A7W7FSW6"/>
<evidence type="ECO:0000313" key="9">
    <source>
        <dbReference type="Proteomes" id="UP000533598"/>
    </source>
</evidence>
<dbReference type="InterPro" id="IPR002182">
    <property type="entry name" value="NB-ARC"/>
</dbReference>
<evidence type="ECO:0000256" key="6">
    <source>
        <dbReference type="SAM" id="MobiDB-lite"/>
    </source>
</evidence>
<reference evidence="8 9" key="1">
    <citation type="submission" date="2020-08" db="EMBL/GenBank/DDBJ databases">
        <title>Sequencing the genomes of 1000 actinobacteria strains.</title>
        <authorList>
            <person name="Klenk H.-P."/>
        </authorList>
    </citation>
    <scope>NUCLEOTIDE SEQUENCE [LARGE SCALE GENOMIC DNA]</scope>
    <source>
        <strain evidence="8 9">DSM 44230</strain>
    </source>
</reference>
<keyword evidence="3 5" id="KW-0238">DNA-binding</keyword>
<evidence type="ECO:0000313" key="8">
    <source>
        <dbReference type="EMBL" id="MBB4676627.1"/>
    </source>
</evidence>
<dbReference type="Gene3D" id="1.10.10.10">
    <property type="entry name" value="Winged helix-like DNA-binding domain superfamily/Winged helix DNA-binding domain"/>
    <property type="match status" value="1"/>
</dbReference>
<dbReference type="GO" id="GO:0003677">
    <property type="term" value="F:DNA binding"/>
    <property type="evidence" value="ECO:0007669"/>
    <property type="project" value="UniProtKB-UniRule"/>
</dbReference>
<dbReference type="PANTHER" id="PTHR35807:SF1">
    <property type="entry name" value="TRANSCRIPTIONAL REGULATOR REDD"/>
    <property type="match status" value="1"/>
</dbReference>
<dbReference type="InterPro" id="IPR051677">
    <property type="entry name" value="AfsR-DnrI-RedD_regulator"/>
</dbReference>
<dbReference type="Pfam" id="PF00931">
    <property type="entry name" value="NB-ARC"/>
    <property type="match status" value="1"/>
</dbReference>
<evidence type="ECO:0000256" key="5">
    <source>
        <dbReference type="PROSITE-ProRule" id="PRU01091"/>
    </source>
</evidence>
<feature type="region of interest" description="Disordered" evidence="6">
    <location>
        <begin position="246"/>
        <end position="266"/>
    </location>
</feature>
<dbReference type="InterPro" id="IPR005158">
    <property type="entry name" value="BTAD"/>
</dbReference>
<evidence type="ECO:0000256" key="2">
    <source>
        <dbReference type="ARBA" id="ARBA00023015"/>
    </source>
</evidence>
<dbReference type="InterPro" id="IPR036388">
    <property type="entry name" value="WH-like_DNA-bd_sf"/>
</dbReference>
<accession>A0A7W7FSW6</accession>
<dbReference type="CDD" id="cd15831">
    <property type="entry name" value="BTAD"/>
    <property type="match status" value="1"/>
</dbReference>
<feature type="compositionally biased region" description="Low complexity" evidence="6">
    <location>
        <begin position="249"/>
        <end position="264"/>
    </location>
</feature>
<dbReference type="InterPro" id="IPR027417">
    <property type="entry name" value="P-loop_NTPase"/>
</dbReference>
<dbReference type="Gene3D" id="1.25.40.10">
    <property type="entry name" value="Tetratricopeptide repeat domain"/>
    <property type="match status" value="4"/>
</dbReference>
<gene>
    <name evidence="8" type="ORF">HNR67_002745</name>
</gene>
<proteinExistence type="inferred from homology"/>
<feature type="domain" description="OmpR/PhoB-type" evidence="7">
    <location>
        <begin position="1"/>
        <end position="93"/>
    </location>
</feature>
<dbReference type="SUPFAM" id="SSF48452">
    <property type="entry name" value="TPR-like"/>
    <property type="match status" value="2"/>
</dbReference>
<dbReference type="InterPro" id="IPR001867">
    <property type="entry name" value="OmpR/PhoB-type_DNA-bd"/>
</dbReference>
<keyword evidence="4" id="KW-0804">Transcription</keyword>
<comment type="similarity">
    <text evidence="1">Belongs to the AfsR/DnrI/RedD regulatory family.</text>
</comment>
<dbReference type="SUPFAM" id="SSF46894">
    <property type="entry name" value="C-terminal effector domain of the bipartite response regulators"/>
    <property type="match status" value="1"/>
</dbReference>
<dbReference type="Proteomes" id="UP000533598">
    <property type="component" value="Unassembled WGS sequence"/>
</dbReference>
<dbReference type="SMART" id="SM00028">
    <property type="entry name" value="TPR"/>
    <property type="match status" value="5"/>
</dbReference>
<evidence type="ECO:0000256" key="4">
    <source>
        <dbReference type="ARBA" id="ARBA00023163"/>
    </source>
</evidence>
<dbReference type="GO" id="GO:0006355">
    <property type="term" value="P:regulation of DNA-templated transcription"/>
    <property type="evidence" value="ECO:0007669"/>
    <property type="project" value="InterPro"/>
</dbReference>
<dbReference type="RefSeq" id="WP_185002432.1">
    <property type="nucleotide sequence ID" value="NZ_BAAAUI010000079.1"/>
</dbReference>
<organism evidence="8 9">
    <name type="scientific">Crossiella cryophila</name>
    <dbReference type="NCBI Taxonomy" id="43355"/>
    <lineage>
        <taxon>Bacteria</taxon>
        <taxon>Bacillati</taxon>
        <taxon>Actinomycetota</taxon>
        <taxon>Actinomycetes</taxon>
        <taxon>Pseudonocardiales</taxon>
        <taxon>Pseudonocardiaceae</taxon>
        <taxon>Crossiella</taxon>
    </lineage>
</organism>
<feature type="DNA-binding region" description="OmpR/PhoB-type" evidence="5">
    <location>
        <begin position="1"/>
        <end position="93"/>
    </location>
</feature>
<dbReference type="Pfam" id="PF00486">
    <property type="entry name" value="Trans_reg_C"/>
    <property type="match status" value="1"/>
</dbReference>
<evidence type="ECO:0000259" key="7">
    <source>
        <dbReference type="PROSITE" id="PS51755"/>
    </source>
</evidence>
<keyword evidence="9" id="KW-1185">Reference proteome</keyword>
<dbReference type="SMART" id="SM01043">
    <property type="entry name" value="BTAD"/>
    <property type="match status" value="1"/>
</dbReference>
<dbReference type="PRINTS" id="PR00364">
    <property type="entry name" value="DISEASERSIST"/>
</dbReference>
<dbReference type="InterPro" id="IPR019734">
    <property type="entry name" value="TPR_rpt"/>
</dbReference>
<evidence type="ECO:0000256" key="3">
    <source>
        <dbReference type="ARBA" id="ARBA00023125"/>
    </source>
</evidence>
<evidence type="ECO:0000256" key="1">
    <source>
        <dbReference type="ARBA" id="ARBA00005820"/>
    </source>
</evidence>
<dbReference type="EMBL" id="JACHMH010000001">
    <property type="protein sequence ID" value="MBB4676627.1"/>
    <property type="molecule type" value="Genomic_DNA"/>
</dbReference>
<comment type="caution">
    <text evidence="8">The sequence shown here is derived from an EMBL/GenBank/DDBJ whole genome shotgun (WGS) entry which is preliminary data.</text>
</comment>
<dbReference type="PROSITE" id="PS51755">
    <property type="entry name" value="OMPR_PHOB"/>
    <property type="match status" value="1"/>
</dbReference>